<keyword evidence="2" id="KW-1185">Reference proteome</keyword>
<evidence type="ECO:0000313" key="2">
    <source>
        <dbReference type="Proteomes" id="UP001143856"/>
    </source>
</evidence>
<evidence type="ECO:0000313" key="1">
    <source>
        <dbReference type="EMBL" id="KAJ2976039.1"/>
    </source>
</evidence>
<sequence>MDNYQNLNRYQDILGQLPMLQTYTQIMYFFPMPQGIPTEKIVRDLSDAVTTVRKAVPWMGSRIVNIGKGPGTSGEYKSVKCTLPSPAIDVRHLDEVIPKYEDFQKLKAPVSTINSKLLAPVAGFPVPFEDSDDNPAHAVRVQANFIRGGLLVAFAIQHNIADAGGFSGFVNMVAAVMRGETIPPKLLEVANHDRRNAVPLLQDHEPMLDHSQHLRPPVTAQAPLAPPEAANYHVFRFTVANMALIKQMASEREGFDPAVPYISTDDAVCAFYWKHVIRVRSGRHAPDTVSRFGRQIDGRRLAGLPSTYMGAMAYTVTCSMTFGEIAEAPLSTIASRLRKSLNQTSTLYNLRSFATFVAREPDKSKITYAGKFNPSTDIGSSSVRSYTGLFPAFGYLGQPEFIRRPPSVPFAGSLIMWPGNPAGDCDAIACLTDSDFKALSADLEWNSLVEHIG</sequence>
<proteinExistence type="predicted"/>
<accession>A0ACC1NAU2</accession>
<comment type="caution">
    <text evidence="1">The sequence shown here is derived from an EMBL/GenBank/DDBJ whole genome shotgun (WGS) entry which is preliminary data.</text>
</comment>
<protein>
    <submittedName>
        <fullName evidence="1">Uncharacterized protein</fullName>
    </submittedName>
</protein>
<dbReference type="EMBL" id="JAPDGR010002387">
    <property type="protein sequence ID" value="KAJ2976039.1"/>
    <property type="molecule type" value="Genomic_DNA"/>
</dbReference>
<reference evidence="1" key="1">
    <citation type="submission" date="2022-10" db="EMBL/GenBank/DDBJ databases">
        <title>Genome Sequence of Xylaria curta.</title>
        <authorList>
            <person name="Buettner E."/>
        </authorList>
    </citation>
    <scope>NUCLEOTIDE SEQUENCE</scope>
    <source>
        <strain evidence="1">Babe10</strain>
    </source>
</reference>
<organism evidence="1 2">
    <name type="scientific">Xylaria curta</name>
    <dbReference type="NCBI Taxonomy" id="42375"/>
    <lineage>
        <taxon>Eukaryota</taxon>
        <taxon>Fungi</taxon>
        <taxon>Dikarya</taxon>
        <taxon>Ascomycota</taxon>
        <taxon>Pezizomycotina</taxon>
        <taxon>Sordariomycetes</taxon>
        <taxon>Xylariomycetidae</taxon>
        <taxon>Xylariales</taxon>
        <taxon>Xylariaceae</taxon>
        <taxon>Xylaria</taxon>
    </lineage>
</organism>
<dbReference type="Proteomes" id="UP001143856">
    <property type="component" value="Unassembled WGS sequence"/>
</dbReference>
<gene>
    <name evidence="1" type="ORF">NUW58_g8190</name>
</gene>
<name>A0ACC1NAU2_9PEZI</name>